<evidence type="ECO:0000256" key="1">
    <source>
        <dbReference type="SAM" id="SignalP"/>
    </source>
</evidence>
<dbReference type="PANTHER" id="PTHR43649">
    <property type="entry name" value="ARABINOSE-BINDING PROTEIN-RELATED"/>
    <property type="match status" value="1"/>
</dbReference>
<dbReference type="Proteomes" id="UP001157069">
    <property type="component" value="Unassembled WGS sequence"/>
</dbReference>
<dbReference type="SUPFAM" id="SSF53850">
    <property type="entry name" value="Periplasmic binding protein-like II"/>
    <property type="match status" value="1"/>
</dbReference>
<gene>
    <name evidence="2" type="ORF">GCM10025869_29120</name>
</gene>
<protein>
    <submittedName>
        <fullName evidence="2">Solute-binding protein</fullName>
    </submittedName>
</protein>
<keyword evidence="1" id="KW-0732">Signal</keyword>
<feature type="signal peptide" evidence="1">
    <location>
        <begin position="1"/>
        <end position="21"/>
    </location>
</feature>
<name>A0ABQ6JVP1_9MICO</name>
<dbReference type="PANTHER" id="PTHR43649:SF30">
    <property type="entry name" value="ABC TRANSPORTER SUBSTRATE-BINDING PROTEIN"/>
    <property type="match status" value="1"/>
</dbReference>
<evidence type="ECO:0000313" key="2">
    <source>
        <dbReference type="EMBL" id="GMA92383.1"/>
    </source>
</evidence>
<dbReference type="PROSITE" id="PS51257">
    <property type="entry name" value="PROKAR_LIPOPROTEIN"/>
    <property type="match status" value="1"/>
</dbReference>
<feature type="chain" id="PRO_5047050681" evidence="1">
    <location>
        <begin position="22"/>
        <end position="451"/>
    </location>
</feature>
<dbReference type="EMBL" id="BSVA01000001">
    <property type="protein sequence ID" value="GMA92383.1"/>
    <property type="molecule type" value="Genomic_DNA"/>
</dbReference>
<reference evidence="3" key="1">
    <citation type="journal article" date="2019" name="Int. J. Syst. Evol. Microbiol.">
        <title>The Global Catalogue of Microorganisms (GCM) 10K type strain sequencing project: providing services to taxonomists for standard genome sequencing and annotation.</title>
        <authorList>
            <consortium name="The Broad Institute Genomics Platform"/>
            <consortium name="The Broad Institute Genome Sequencing Center for Infectious Disease"/>
            <person name="Wu L."/>
            <person name="Ma J."/>
        </authorList>
    </citation>
    <scope>NUCLEOTIDE SEQUENCE [LARGE SCALE GENOMIC DNA]</scope>
    <source>
        <strain evidence="3">NBRC 108755</strain>
    </source>
</reference>
<sequence>MKSTTRAGAIVAMGTVALTLASCGFGGGGGGTGDSDGMTLDLLVPSYSDQTQGLWEDVIDGFEDANPDIDVKLEVQSWDNLESVISTKVQSGEAPDIYNGGPFAGFASDDLLYAAEDVTSPETLSDFQDSFLANEQLDGTTYALPFIASARALFVNNALLEQAGVATPPTTWDELLDAATKISALGNGIAGYGMPLGSEEAQAEAAVWLWGGGGTFGDESAITIDDPANLPGAEQIKKMIDAGATQADPGSTDRSPLMDIFIQGKIGMQVGLPPTVGQIAENNPDLDYSIVPIPTNDGSPFTLGVADQLMAFQNDGDKQDAITKFFDYFYSADVYVPWVKAEGFLPVTKSGAEQLAGGGARAVPRGAPGRPVLSEHESEVVGGRLGLQGALRSDPVQVRAGCPHRDPDPGRRRLIACGVRTPAGRGHRSRPCRGSHRRCCSSWGWCCSLRG</sequence>
<organism evidence="2 3">
    <name type="scientific">Homoserinibacter gongjuensis</name>
    <dbReference type="NCBI Taxonomy" id="1162968"/>
    <lineage>
        <taxon>Bacteria</taxon>
        <taxon>Bacillati</taxon>
        <taxon>Actinomycetota</taxon>
        <taxon>Actinomycetes</taxon>
        <taxon>Micrococcales</taxon>
        <taxon>Microbacteriaceae</taxon>
        <taxon>Homoserinibacter</taxon>
    </lineage>
</organism>
<dbReference type="Gene3D" id="3.40.190.10">
    <property type="entry name" value="Periplasmic binding protein-like II"/>
    <property type="match status" value="1"/>
</dbReference>
<accession>A0ABQ6JVP1</accession>
<dbReference type="InterPro" id="IPR050490">
    <property type="entry name" value="Bact_solute-bd_prot1"/>
</dbReference>
<proteinExistence type="predicted"/>
<comment type="caution">
    <text evidence="2">The sequence shown here is derived from an EMBL/GenBank/DDBJ whole genome shotgun (WGS) entry which is preliminary data.</text>
</comment>
<evidence type="ECO:0000313" key="3">
    <source>
        <dbReference type="Proteomes" id="UP001157069"/>
    </source>
</evidence>
<dbReference type="Pfam" id="PF01547">
    <property type="entry name" value="SBP_bac_1"/>
    <property type="match status" value="1"/>
</dbReference>
<dbReference type="InterPro" id="IPR006059">
    <property type="entry name" value="SBP"/>
</dbReference>
<keyword evidence="3" id="KW-1185">Reference proteome</keyword>
<dbReference type="RefSeq" id="WP_284301107.1">
    <property type="nucleotide sequence ID" value="NZ_BSVA01000001.1"/>
</dbReference>